<dbReference type="RefSeq" id="WP_329510607.1">
    <property type="nucleotide sequence ID" value="NZ_BAAAYZ010000033.1"/>
</dbReference>
<protein>
    <submittedName>
        <fullName evidence="1">Uncharacterized protein</fullName>
    </submittedName>
</protein>
<comment type="caution">
    <text evidence="1">The sequence shown here is derived from an EMBL/GenBank/DDBJ whole genome shotgun (WGS) entry which is preliminary data.</text>
</comment>
<gene>
    <name evidence="1" type="ORF">VXC91_30675</name>
</gene>
<sequence>MRRERDPEDLIEVWTLLEEEHEQLRNKSGVNPQKRLRDALTGFDQALELGTTDGVEITRRHGEPWIKVSPPAKQEEPENLVALKAAIQRRRGTIDLIDTFMEAEFATGFTSEVASLASQEAVLRDVLRCRLLLELFALGTDMGIKRVVATGKTASPRRSCAGSSTCREAGWGDAGMVWT</sequence>
<name>A0ABU7FR29_9ACTN</name>
<proteinExistence type="predicted"/>
<dbReference type="EMBL" id="JAYWVC010000144">
    <property type="protein sequence ID" value="MED7826207.1"/>
    <property type="molecule type" value="Genomic_DNA"/>
</dbReference>
<accession>A0ABU7FR29</accession>
<evidence type="ECO:0000313" key="1">
    <source>
        <dbReference type="EMBL" id="MED7826207.1"/>
    </source>
</evidence>
<organism evidence="1 2">
    <name type="scientific">Streptomyces chiangmaiensis</name>
    <dbReference type="NCBI Taxonomy" id="766497"/>
    <lineage>
        <taxon>Bacteria</taxon>
        <taxon>Bacillati</taxon>
        <taxon>Actinomycetota</taxon>
        <taxon>Actinomycetes</taxon>
        <taxon>Kitasatosporales</taxon>
        <taxon>Streptomycetaceae</taxon>
        <taxon>Streptomyces</taxon>
    </lineage>
</organism>
<keyword evidence="2" id="KW-1185">Reference proteome</keyword>
<dbReference type="Proteomes" id="UP001333996">
    <property type="component" value="Unassembled WGS sequence"/>
</dbReference>
<reference evidence="1" key="1">
    <citation type="submission" date="2024-01" db="EMBL/GenBank/DDBJ databases">
        <title>First draft genome sequence data of TA4-1, the type strain of Gram-positive actinobacterium Streptomyces chiangmaiensis.</title>
        <authorList>
            <person name="Yasawong M."/>
            <person name="Nantapong N."/>
        </authorList>
    </citation>
    <scope>NUCLEOTIDE SEQUENCE</scope>
    <source>
        <strain evidence="1">TA4-1</strain>
    </source>
</reference>
<evidence type="ECO:0000313" key="2">
    <source>
        <dbReference type="Proteomes" id="UP001333996"/>
    </source>
</evidence>